<reference evidence="2" key="1">
    <citation type="submission" date="2022-08" db="EMBL/GenBank/DDBJ databases">
        <title>Multi-unit outbreak of Pandoraea commovens among non-cystic fibrosis intensive care patients from 2019 to 2021 in Berlin, Germany.</title>
        <authorList>
            <person name="Menzel P."/>
        </authorList>
    </citation>
    <scope>NUCLEOTIDE SEQUENCE</scope>
    <source>
        <strain evidence="2">LB-19-202-79</strain>
    </source>
</reference>
<feature type="compositionally biased region" description="Basic residues" evidence="1">
    <location>
        <begin position="252"/>
        <end position="261"/>
    </location>
</feature>
<keyword evidence="3" id="KW-1185">Reference proteome</keyword>
<organism evidence="2 3">
    <name type="scientific">Pandoraea commovens</name>
    <dbReference type="NCBI Taxonomy" id="2508289"/>
    <lineage>
        <taxon>Bacteria</taxon>
        <taxon>Pseudomonadati</taxon>
        <taxon>Pseudomonadota</taxon>
        <taxon>Betaproteobacteria</taxon>
        <taxon>Burkholderiales</taxon>
        <taxon>Burkholderiaceae</taxon>
        <taxon>Pandoraea</taxon>
    </lineage>
</organism>
<name>A0ABY5QJH3_9BURK</name>
<protein>
    <submittedName>
        <fullName evidence="2">Uncharacterized protein</fullName>
    </submittedName>
</protein>
<dbReference type="EMBL" id="CP102780">
    <property type="protein sequence ID" value="UVA79988.1"/>
    <property type="molecule type" value="Genomic_DNA"/>
</dbReference>
<proteinExistence type="predicted"/>
<evidence type="ECO:0000313" key="3">
    <source>
        <dbReference type="Proteomes" id="UP001058980"/>
    </source>
</evidence>
<dbReference type="Proteomes" id="UP001058980">
    <property type="component" value="Chromosome"/>
</dbReference>
<evidence type="ECO:0000313" key="2">
    <source>
        <dbReference type="EMBL" id="UVA79988.1"/>
    </source>
</evidence>
<sequence length="270" mass="30566">MPQHEQISPAELISQAGYADARANFMHLVLQCAIDSLRHAELELSKQWPNFCAKDGALRPPQKRSKDINLRPDENAITYELGDYIHTYLRGLVSDHRYRAVHFVFEQPKPSAKLAGSKRKRLDLRWQAYIDGGPEFVVEAKPLFTQRDIETRYLGDEGLGRFTRAEEAFTEDELGALLGYVQQDPNSDWSASIRTAVSDGKCDLIVDVDLGWEKTYSTKHGRDVAFPPMWILHLLIRYPVPPAASPTPPKAKMSKVARSRTKPTNSPRPI</sequence>
<gene>
    <name evidence="2" type="ORF">NTU39_02845</name>
</gene>
<accession>A0ABY5QJH3</accession>
<feature type="region of interest" description="Disordered" evidence="1">
    <location>
        <begin position="244"/>
        <end position="270"/>
    </location>
</feature>
<dbReference type="RefSeq" id="WP_257959159.1">
    <property type="nucleotide sequence ID" value="NZ_CP102780.1"/>
</dbReference>
<evidence type="ECO:0000256" key="1">
    <source>
        <dbReference type="SAM" id="MobiDB-lite"/>
    </source>
</evidence>